<reference evidence="1" key="1">
    <citation type="submission" date="2014-09" db="EMBL/GenBank/DDBJ databases">
        <authorList>
            <person name="Magalhaes I.L.F."/>
            <person name="Oliveira U."/>
            <person name="Santos F.R."/>
            <person name="Vidigal T.H.D.A."/>
            <person name="Brescovit A.D."/>
            <person name="Santos A.J."/>
        </authorList>
    </citation>
    <scope>NUCLEOTIDE SEQUENCE</scope>
    <source>
        <tissue evidence="1">Shoot tissue taken approximately 20 cm above the soil surface</tissue>
    </source>
</reference>
<protein>
    <submittedName>
        <fullName evidence="1">Uncharacterized protein</fullName>
    </submittedName>
</protein>
<proteinExistence type="predicted"/>
<dbReference type="AlphaFoldDB" id="A0A0A9G359"/>
<reference evidence="1" key="2">
    <citation type="journal article" date="2015" name="Data Brief">
        <title>Shoot transcriptome of the giant reed, Arundo donax.</title>
        <authorList>
            <person name="Barrero R.A."/>
            <person name="Guerrero F.D."/>
            <person name="Moolhuijzen P."/>
            <person name="Goolsby J.A."/>
            <person name="Tidwell J."/>
            <person name="Bellgard S.E."/>
            <person name="Bellgard M.I."/>
        </authorList>
    </citation>
    <scope>NUCLEOTIDE SEQUENCE</scope>
    <source>
        <tissue evidence="1">Shoot tissue taken approximately 20 cm above the soil surface</tissue>
    </source>
</reference>
<organism evidence="1">
    <name type="scientific">Arundo donax</name>
    <name type="common">Giant reed</name>
    <name type="synonym">Donax arundinaceus</name>
    <dbReference type="NCBI Taxonomy" id="35708"/>
    <lineage>
        <taxon>Eukaryota</taxon>
        <taxon>Viridiplantae</taxon>
        <taxon>Streptophyta</taxon>
        <taxon>Embryophyta</taxon>
        <taxon>Tracheophyta</taxon>
        <taxon>Spermatophyta</taxon>
        <taxon>Magnoliopsida</taxon>
        <taxon>Liliopsida</taxon>
        <taxon>Poales</taxon>
        <taxon>Poaceae</taxon>
        <taxon>PACMAD clade</taxon>
        <taxon>Arundinoideae</taxon>
        <taxon>Arundineae</taxon>
        <taxon>Arundo</taxon>
    </lineage>
</organism>
<sequence length="46" mass="5408">MTLKLAVACFRTTVISSKKKKKVRILRRFSVMCHNIRNQQIMSINN</sequence>
<name>A0A0A9G359_ARUDO</name>
<evidence type="ECO:0000313" key="1">
    <source>
        <dbReference type="EMBL" id="JAE16981.1"/>
    </source>
</evidence>
<dbReference type="EMBL" id="GBRH01180915">
    <property type="protein sequence ID" value="JAE16981.1"/>
    <property type="molecule type" value="Transcribed_RNA"/>
</dbReference>
<accession>A0A0A9G359</accession>